<keyword evidence="4 8" id="KW-0831">Ubiquinone biosynthesis</keyword>
<dbReference type="GO" id="GO:0005743">
    <property type="term" value="C:mitochondrial inner membrane"/>
    <property type="evidence" value="ECO:0007669"/>
    <property type="project" value="TreeGrafter"/>
</dbReference>
<dbReference type="NCBIfam" id="TIGR02396">
    <property type="entry name" value="diverge_rpsU"/>
    <property type="match status" value="1"/>
</dbReference>
<dbReference type="KEGG" id="cme:CYME_CMP133C"/>
<dbReference type="GeneID" id="16996079"/>
<protein>
    <recommendedName>
        <fullName evidence="8">Ubiquinone biosynthesis protein</fullName>
    </recommendedName>
</protein>
<keyword evidence="11" id="KW-1185">Reference proteome</keyword>
<reference evidence="10 11" key="2">
    <citation type="journal article" date="2007" name="BMC Biol.">
        <title>A 100%-complete sequence reveals unusually simple genomic features in the hot-spring red alga Cyanidioschyzon merolae.</title>
        <authorList>
            <person name="Nozaki H."/>
            <person name="Takano H."/>
            <person name="Misumi O."/>
            <person name="Terasawa K."/>
            <person name="Matsuzaki M."/>
            <person name="Maruyama S."/>
            <person name="Nishida K."/>
            <person name="Yagisawa F."/>
            <person name="Yoshida Y."/>
            <person name="Fujiwara T."/>
            <person name="Takio S."/>
            <person name="Tamura K."/>
            <person name="Chung S.J."/>
            <person name="Nakamura S."/>
            <person name="Kuroiwa H."/>
            <person name="Tanaka K."/>
            <person name="Sato N."/>
            <person name="Kuroiwa T."/>
        </authorList>
    </citation>
    <scope>NUCLEOTIDE SEQUENCE [LARGE SCALE GENOMIC DNA]</scope>
    <source>
        <strain evidence="10 11">10D</strain>
    </source>
</reference>
<comment type="function">
    <text evidence="8">Membrane-associated protein that warps the membrane surface to access and bind aromatic isoprenes with high specificity, including ubiquinone (CoQ) isoprene intermediates and presents them directly to Coq7, therefore facilitating the Coq7-mediated hydroxylase step. Participates in the biosynthesis of coenzyme Q, also named ubiquinone, an essential lipid-soluble electron transporter for aerobic cellular respiration.</text>
</comment>
<dbReference type="PANTHER" id="PTHR21427:SF19">
    <property type="entry name" value="UBIQUINONE BIOSYNTHESIS PROTEIN COQ9, MITOCHONDRIAL"/>
    <property type="match status" value="1"/>
</dbReference>
<dbReference type="HOGENOM" id="CLU_057411_1_1_1"/>
<evidence type="ECO:0000256" key="3">
    <source>
        <dbReference type="ARBA" id="ARBA00010766"/>
    </source>
</evidence>
<sequence length="308" mass="34890">METLRLTTKAFKVGALLVPSRKHIAHRSDLFRPIGAKARFATQTHSEAAGDSPVTKAAFLERCTLDHVPTRGFSLEALQAAAEDVGLSPAWVARFDRGPVELVEWWREHELRTARVLLLEKGDWRLVDSTVAALARAPSTQVPEYAWTRARLLSFLQTIFRLRAPYRRFWPQALALQLQPNSWSQGLGVLTKAVDELAWFAGDRSADMQWYWRRAAVASLLQTTELYWIATLPDTTMLEQNATSDSFQDSETWNFAQRQLADDSAFMTVWWRPNQNLSSRSQSEIVALLRILGQGASAWARAWSKGFS</sequence>
<keyword evidence="7 8" id="KW-0496">Mitochondrion</keyword>
<dbReference type="Proteomes" id="UP000007014">
    <property type="component" value="Chromosome 16"/>
</dbReference>
<organism evidence="10 11">
    <name type="scientific">Cyanidioschyzon merolae (strain NIES-3377 / 10D)</name>
    <name type="common">Unicellular red alga</name>
    <dbReference type="NCBI Taxonomy" id="280699"/>
    <lineage>
        <taxon>Eukaryota</taxon>
        <taxon>Rhodophyta</taxon>
        <taxon>Bangiophyceae</taxon>
        <taxon>Cyanidiales</taxon>
        <taxon>Cyanidiaceae</taxon>
        <taxon>Cyanidioschyzon</taxon>
    </lineage>
</organism>
<dbReference type="eggNOG" id="KOG2969">
    <property type="taxonomic scope" value="Eukaryota"/>
</dbReference>
<evidence type="ECO:0000259" key="9">
    <source>
        <dbReference type="Pfam" id="PF08511"/>
    </source>
</evidence>
<reference evidence="10 11" key="1">
    <citation type="journal article" date="2004" name="Nature">
        <title>Genome sequence of the ultrasmall unicellular red alga Cyanidioschyzon merolae 10D.</title>
        <authorList>
            <person name="Matsuzaki M."/>
            <person name="Misumi O."/>
            <person name="Shin-i T."/>
            <person name="Maruyama S."/>
            <person name="Takahara M."/>
            <person name="Miyagishima S."/>
            <person name="Mori T."/>
            <person name="Nishida K."/>
            <person name="Yagisawa F."/>
            <person name="Nishida K."/>
            <person name="Yoshida Y."/>
            <person name="Nishimura Y."/>
            <person name="Nakao S."/>
            <person name="Kobayashi T."/>
            <person name="Momoyama Y."/>
            <person name="Higashiyama T."/>
            <person name="Minoda A."/>
            <person name="Sano M."/>
            <person name="Nomoto H."/>
            <person name="Oishi K."/>
            <person name="Hayashi H."/>
            <person name="Ohta F."/>
            <person name="Nishizaka S."/>
            <person name="Haga S."/>
            <person name="Miura S."/>
            <person name="Morishita T."/>
            <person name="Kabeya Y."/>
            <person name="Terasawa K."/>
            <person name="Suzuki Y."/>
            <person name="Ishii Y."/>
            <person name="Asakawa S."/>
            <person name="Takano H."/>
            <person name="Ohta N."/>
            <person name="Kuroiwa H."/>
            <person name="Tanaka K."/>
            <person name="Shimizu N."/>
            <person name="Sugano S."/>
            <person name="Sato N."/>
            <person name="Nozaki H."/>
            <person name="Ogasawara N."/>
            <person name="Kohara Y."/>
            <person name="Kuroiwa T."/>
        </authorList>
    </citation>
    <scope>NUCLEOTIDE SEQUENCE [LARGE SCALE GENOMIC DNA]</scope>
    <source>
        <strain evidence="10 11">10D</strain>
    </source>
</reference>
<dbReference type="RefSeq" id="XP_005537808.1">
    <property type="nucleotide sequence ID" value="XM_005537751.1"/>
</dbReference>
<comment type="subcellular location">
    <subcellularLocation>
        <location evidence="1 8">Mitochondrion</location>
    </subcellularLocation>
</comment>
<gene>
    <name evidence="10" type="ORF">CYME_CMP133C</name>
</gene>
<dbReference type="Pfam" id="PF08511">
    <property type="entry name" value="COQ9"/>
    <property type="match status" value="1"/>
</dbReference>
<dbReference type="STRING" id="280699.M1VFM0"/>
<evidence type="ECO:0000256" key="6">
    <source>
        <dbReference type="ARBA" id="ARBA00023121"/>
    </source>
</evidence>
<evidence type="ECO:0000256" key="1">
    <source>
        <dbReference type="ARBA" id="ARBA00004173"/>
    </source>
</evidence>
<proteinExistence type="inferred from homology"/>
<feature type="domain" description="COQ9 C-terminal" evidence="9">
    <location>
        <begin position="185"/>
        <end position="262"/>
    </location>
</feature>
<dbReference type="UniPathway" id="UPA00232"/>
<keyword evidence="6 8" id="KW-0446">Lipid-binding</keyword>
<dbReference type="OMA" id="CTRGAIE"/>
<dbReference type="InterPro" id="IPR013718">
    <property type="entry name" value="COQ9_C"/>
</dbReference>
<comment type="similarity">
    <text evidence="3 8">Belongs to the COQ9 family.</text>
</comment>
<dbReference type="PANTHER" id="PTHR21427">
    <property type="entry name" value="UBIQUINONE BIOSYNTHESIS PROTEIN COQ9, MITOCHONDRIAL"/>
    <property type="match status" value="1"/>
</dbReference>
<evidence type="ECO:0000256" key="2">
    <source>
        <dbReference type="ARBA" id="ARBA00004749"/>
    </source>
</evidence>
<evidence type="ECO:0000256" key="5">
    <source>
        <dbReference type="ARBA" id="ARBA00022946"/>
    </source>
</evidence>
<dbReference type="InterPro" id="IPR012762">
    <property type="entry name" value="Ubiq_biosynth_COQ9"/>
</dbReference>
<evidence type="ECO:0000256" key="8">
    <source>
        <dbReference type="RuleBase" id="RU366063"/>
    </source>
</evidence>
<name>M1VFM0_CYAM1</name>
<keyword evidence="5" id="KW-0809">Transit peptide</keyword>
<evidence type="ECO:0000313" key="10">
    <source>
        <dbReference type="EMBL" id="BAM81772.1"/>
    </source>
</evidence>
<dbReference type="EMBL" id="AP006498">
    <property type="protein sequence ID" value="BAM81772.1"/>
    <property type="molecule type" value="Genomic_DNA"/>
</dbReference>
<accession>M1VFM0</accession>
<dbReference type="GO" id="GO:0008289">
    <property type="term" value="F:lipid binding"/>
    <property type="evidence" value="ECO:0007669"/>
    <property type="project" value="UniProtKB-UniRule"/>
</dbReference>
<dbReference type="GO" id="GO:0006744">
    <property type="term" value="P:ubiquinone biosynthetic process"/>
    <property type="evidence" value="ECO:0007669"/>
    <property type="project" value="UniProtKB-UniRule"/>
</dbReference>
<comment type="pathway">
    <text evidence="2 8">Cofactor biosynthesis; ubiquinone biosynthesis.</text>
</comment>
<evidence type="ECO:0000256" key="4">
    <source>
        <dbReference type="ARBA" id="ARBA00022688"/>
    </source>
</evidence>
<dbReference type="Gramene" id="CMP133CT">
    <property type="protein sequence ID" value="CMP133CT"/>
    <property type="gene ID" value="CMP133C"/>
</dbReference>
<dbReference type="AlphaFoldDB" id="M1VFM0"/>
<dbReference type="OrthoDB" id="619536at2759"/>
<evidence type="ECO:0000256" key="7">
    <source>
        <dbReference type="ARBA" id="ARBA00023128"/>
    </source>
</evidence>
<evidence type="ECO:0000313" key="11">
    <source>
        <dbReference type="Proteomes" id="UP000007014"/>
    </source>
</evidence>